<accession>A0A3A1YYF4</accession>
<evidence type="ECO:0000313" key="2">
    <source>
        <dbReference type="EMBL" id="RIY42575.1"/>
    </source>
</evidence>
<feature type="transmembrane region" description="Helical" evidence="1">
    <location>
        <begin position="49"/>
        <end position="69"/>
    </location>
</feature>
<dbReference type="OrthoDB" id="8795931at2"/>
<organism evidence="2 3">
    <name type="scientific">Neopusillimonas maritima</name>
    <dbReference type="NCBI Taxonomy" id="2026239"/>
    <lineage>
        <taxon>Bacteria</taxon>
        <taxon>Pseudomonadati</taxon>
        <taxon>Pseudomonadota</taxon>
        <taxon>Betaproteobacteria</taxon>
        <taxon>Burkholderiales</taxon>
        <taxon>Alcaligenaceae</taxon>
        <taxon>Neopusillimonas</taxon>
    </lineage>
</organism>
<dbReference type="AlphaFoldDB" id="A0A3A1YYF4"/>
<dbReference type="EMBL" id="NQYH01000001">
    <property type="protein sequence ID" value="RIY42575.1"/>
    <property type="molecule type" value="Genomic_DNA"/>
</dbReference>
<evidence type="ECO:0000313" key="3">
    <source>
        <dbReference type="Proteomes" id="UP000266206"/>
    </source>
</evidence>
<gene>
    <name evidence="2" type="ORF">CJP73_03910</name>
</gene>
<evidence type="ECO:0008006" key="4">
    <source>
        <dbReference type="Google" id="ProtNLM"/>
    </source>
</evidence>
<comment type="caution">
    <text evidence="2">The sequence shown here is derived from an EMBL/GenBank/DDBJ whole genome shotgun (WGS) entry which is preliminary data.</text>
</comment>
<keyword evidence="1" id="KW-0812">Transmembrane</keyword>
<proteinExistence type="predicted"/>
<protein>
    <recommendedName>
        <fullName evidence="4">MASE1 domain-containing protein</fullName>
    </recommendedName>
</protein>
<dbReference type="RefSeq" id="WP_119515500.1">
    <property type="nucleotide sequence ID" value="NZ_NQYH01000001.1"/>
</dbReference>
<evidence type="ECO:0000256" key="1">
    <source>
        <dbReference type="SAM" id="Phobius"/>
    </source>
</evidence>
<keyword evidence="1" id="KW-0472">Membrane</keyword>
<feature type="transmembrane region" description="Helical" evidence="1">
    <location>
        <begin position="152"/>
        <end position="176"/>
    </location>
</feature>
<feature type="transmembrane region" description="Helical" evidence="1">
    <location>
        <begin position="6"/>
        <end position="28"/>
    </location>
</feature>
<reference evidence="2 3" key="1">
    <citation type="submission" date="2017-08" db="EMBL/GenBank/DDBJ databases">
        <title>Pusillimonas indicus sp. nov., a member of the family Alcaligenaceae isolated from surface seawater.</title>
        <authorList>
            <person name="Li J."/>
        </authorList>
    </citation>
    <scope>NUCLEOTIDE SEQUENCE [LARGE SCALE GENOMIC DNA]</scope>
    <source>
        <strain evidence="2 3">L52-1-41</strain>
    </source>
</reference>
<sequence length="186" mass="20707">MSQIVLQLFVIALSSVLFLFLLQVNGWLFNQFEWIAGVNWVYLPAGARLLCVLLFRTPGAIGIGLGSWLAGSYYTVHPDPIYTAIVSFLSAFSPYLVYLSLNNRHNLSASLSNLTPKLLVQCCFLFAMASACLHHVWFAFYGHADASWQSLLVMATGDFIGAILLLYFVKILLAVLRKSALKPKRN</sequence>
<feature type="transmembrane region" description="Helical" evidence="1">
    <location>
        <begin position="118"/>
        <end position="140"/>
    </location>
</feature>
<feature type="transmembrane region" description="Helical" evidence="1">
    <location>
        <begin position="81"/>
        <end position="98"/>
    </location>
</feature>
<keyword evidence="1" id="KW-1133">Transmembrane helix</keyword>
<name>A0A3A1YYF4_9BURK</name>
<dbReference type="Proteomes" id="UP000266206">
    <property type="component" value="Unassembled WGS sequence"/>
</dbReference>